<name>A0ACC1X8N4_MELAZ</name>
<reference evidence="1 2" key="1">
    <citation type="journal article" date="2023" name="Science">
        <title>Complex scaffold remodeling in plant triterpene biosynthesis.</title>
        <authorList>
            <person name="De La Pena R."/>
            <person name="Hodgson H."/>
            <person name="Liu J.C."/>
            <person name="Stephenson M.J."/>
            <person name="Martin A.C."/>
            <person name="Owen C."/>
            <person name="Harkess A."/>
            <person name="Leebens-Mack J."/>
            <person name="Jimenez L.E."/>
            <person name="Osbourn A."/>
            <person name="Sattely E.S."/>
        </authorList>
    </citation>
    <scope>NUCLEOTIDE SEQUENCE [LARGE SCALE GENOMIC DNA]</scope>
    <source>
        <strain evidence="2">cv. JPN11</strain>
        <tissue evidence="1">Leaf</tissue>
    </source>
</reference>
<sequence length="219" mass="23931">MAAVSLSSMLHTTYRTKLHTCMIVPLHSLTIPMRNFHFQTKLTLQSGKKKWGCSGMRILRSAEEETVVTEQENEAGEETVAAEEQQPVSVPVSPSDKLTMYFQADGTMNETAIPAVTEALQGTEGISDLKVQVLEGIATVELKKQTTVQSTGVAANLVEIIQGSGFKLQTLNLSFEDEEEVPLIISLVQQQTQKPIFFSSGTLSFLSNVCLLPVPTQSE</sequence>
<organism evidence="1 2">
    <name type="scientific">Melia azedarach</name>
    <name type="common">Chinaberry tree</name>
    <dbReference type="NCBI Taxonomy" id="155640"/>
    <lineage>
        <taxon>Eukaryota</taxon>
        <taxon>Viridiplantae</taxon>
        <taxon>Streptophyta</taxon>
        <taxon>Embryophyta</taxon>
        <taxon>Tracheophyta</taxon>
        <taxon>Spermatophyta</taxon>
        <taxon>Magnoliopsida</taxon>
        <taxon>eudicotyledons</taxon>
        <taxon>Gunneridae</taxon>
        <taxon>Pentapetalae</taxon>
        <taxon>rosids</taxon>
        <taxon>malvids</taxon>
        <taxon>Sapindales</taxon>
        <taxon>Meliaceae</taxon>
        <taxon>Melia</taxon>
    </lineage>
</organism>
<gene>
    <name evidence="1" type="ORF">OWV82_021066</name>
</gene>
<evidence type="ECO:0000313" key="2">
    <source>
        <dbReference type="Proteomes" id="UP001164539"/>
    </source>
</evidence>
<dbReference type="Proteomes" id="UP001164539">
    <property type="component" value="Chromosome 11"/>
</dbReference>
<proteinExistence type="predicted"/>
<evidence type="ECO:0000313" key="1">
    <source>
        <dbReference type="EMBL" id="KAJ4707561.1"/>
    </source>
</evidence>
<protein>
    <submittedName>
        <fullName evidence="1">Uncharacterized protein</fullName>
    </submittedName>
</protein>
<dbReference type="EMBL" id="CM051404">
    <property type="protein sequence ID" value="KAJ4707561.1"/>
    <property type="molecule type" value="Genomic_DNA"/>
</dbReference>
<accession>A0ACC1X8N4</accession>
<comment type="caution">
    <text evidence="1">The sequence shown here is derived from an EMBL/GenBank/DDBJ whole genome shotgun (WGS) entry which is preliminary data.</text>
</comment>
<keyword evidence="2" id="KW-1185">Reference proteome</keyword>